<evidence type="ECO:0000256" key="2">
    <source>
        <dbReference type="ARBA" id="ARBA00022490"/>
    </source>
</evidence>
<dbReference type="Pfam" id="PF00589">
    <property type="entry name" value="Phage_integrase"/>
    <property type="match status" value="1"/>
</dbReference>
<feature type="active site" description="O-(3'-phospho-DNA)-tyrosine intermediate" evidence="9">
    <location>
        <position position="291"/>
    </location>
</feature>
<feature type="active site" evidence="9">
    <location>
        <position position="185"/>
    </location>
</feature>
<dbReference type="GO" id="GO:0005737">
    <property type="term" value="C:cytoplasm"/>
    <property type="evidence" value="ECO:0007669"/>
    <property type="project" value="UniProtKB-SubCell"/>
</dbReference>
<keyword evidence="2 9" id="KW-0963">Cytoplasm</keyword>
<keyword evidence="4 9" id="KW-0159">Chromosome partition</keyword>
<dbReference type="GO" id="GO:0051301">
    <property type="term" value="P:cell division"/>
    <property type="evidence" value="ECO:0007669"/>
    <property type="project" value="UniProtKB-KW"/>
</dbReference>
<dbReference type="NCBIfam" id="NF001399">
    <property type="entry name" value="PRK00283.1"/>
    <property type="match status" value="1"/>
</dbReference>
<dbReference type="Pfam" id="PF02899">
    <property type="entry name" value="Phage_int_SAM_1"/>
    <property type="match status" value="1"/>
</dbReference>
<dbReference type="InterPro" id="IPR010998">
    <property type="entry name" value="Integrase_recombinase_N"/>
</dbReference>
<name>A0A538T5J9_UNCEI</name>
<dbReference type="PANTHER" id="PTHR30349:SF81">
    <property type="entry name" value="TYROSINE RECOMBINASE XERC"/>
    <property type="match status" value="1"/>
</dbReference>
<organism evidence="13 15">
    <name type="scientific">Eiseniibacteriota bacterium</name>
    <dbReference type="NCBI Taxonomy" id="2212470"/>
    <lineage>
        <taxon>Bacteria</taxon>
        <taxon>Candidatus Eiseniibacteriota</taxon>
    </lineage>
</organism>
<evidence type="ECO:0000313" key="14">
    <source>
        <dbReference type="Proteomes" id="UP000316292"/>
    </source>
</evidence>
<dbReference type="SUPFAM" id="SSF56349">
    <property type="entry name" value="DNA breaking-rejoining enzymes"/>
    <property type="match status" value="1"/>
</dbReference>
<feature type="active site" evidence="9">
    <location>
        <position position="259"/>
    </location>
</feature>
<dbReference type="PANTHER" id="PTHR30349">
    <property type="entry name" value="PHAGE INTEGRASE-RELATED"/>
    <property type="match status" value="1"/>
</dbReference>
<dbReference type="InterPro" id="IPR004107">
    <property type="entry name" value="Integrase_SAM-like_N"/>
</dbReference>
<comment type="subcellular location">
    <subcellularLocation>
        <location evidence="1 9">Cytoplasm</location>
    </subcellularLocation>
</comment>
<dbReference type="GO" id="GO:0006313">
    <property type="term" value="P:DNA transposition"/>
    <property type="evidence" value="ECO:0007669"/>
    <property type="project" value="UniProtKB-UniRule"/>
</dbReference>
<evidence type="ECO:0000256" key="5">
    <source>
        <dbReference type="ARBA" id="ARBA00022908"/>
    </source>
</evidence>
<evidence type="ECO:0000259" key="11">
    <source>
        <dbReference type="PROSITE" id="PS51900"/>
    </source>
</evidence>
<dbReference type="PROSITE" id="PS51898">
    <property type="entry name" value="TYR_RECOMBINASE"/>
    <property type="match status" value="1"/>
</dbReference>
<evidence type="ECO:0000256" key="4">
    <source>
        <dbReference type="ARBA" id="ARBA00022829"/>
    </source>
</evidence>
<evidence type="ECO:0000256" key="3">
    <source>
        <dbReference type="ARBA" id="ARBA00022618"/>
    </source>
</evidence>
<evidence type="ECO:0000256" key="1">
    <source>
        <dbReference type="ARBA" id="ARBA00004496"/>
    </source>
</evidence>
<dbReference type="InterPro" id="IPR013762">
    <property type="entry name" value="Integrase-like_cat_sf"/>
</dbReference>
<dbReference type="EMBL" id="VBOV01000114">
    <property type="protein sequence ID" value="TMQ58916.1"/>
    <property type="molecule type" value="Genomic_DNA"/>
</dbReference>
<dbReference type="GO" id="GO:0007059">
    <property type="term" value="P:chromosome segregation"/>
    <property type="evidence" value="ECO:0007669"/>
    <property type="project" value="UniProtKB-UniRule"/>
</dbReference>
<comment type="caution">
    <text evidence="13">The sequence shown here is derived from an EMBL/GenBank/DDBJ whole genome shotgun (WGS) entry which is preliminary data.</text>
</comment>
<dbReference type="AlphaFoldDB" id="A0A538T5J9"/>
<sequence>MKKPSTKARRGGGAEPGVFGERIRQFREHLSLERRLGDHTVRSYVLDLAQYERFLAARGKERGAAVQPEDVEAYVTGRAWAASTVARKIASLRAFHEFLRRRGYADDNPALQIRPPRQSRPLPDVLAVAEVEALVQAPRGEEPAAVRDRAMLELAYAAGLRVSELVRLTLEEVDLDEDLVRCFGKRSRERLVPFGGKAKAALVRYLDFARAHFIRDRSERSLFLTRLGRRFTRMGYWKLLEGYRRAAGIERPISPHTLRHTCATHLLEGGCDLRVVQEFLGHRSIETTRIYTHLDRNYLRAEYKQFHPRA</sequence>
<dbReference type="Proteomes" id="UP000316292">
    <property type="component" value="Unassembled WGS sequence"/>
</dbReference>
<feature type="active site" evidence="9">
    <location>
        <position position="282"/>
    </location>
</feature>
<reference evidence="14 15" key="1">
    <citation type="journal article" date="2019" name="Nat. Microbiol.">
        <title>Mediterranean grassland soil C-N compound turnover is dependent on rainfall and depth, and is mediated by genomically divergent microorganisms.</title>
        <authorList>
            <person name="Diamond S."/>
            <person name="Andeer P.F."/>
            <person name="Li Z."/>
            <person name="Crits-Christoph A."/>
            <person name="Burstein D."/>
            <person name="Anantharaman K."/>
            <person name="Lane K.R."/>
            <person name="Thomas B.C."/>
            <person name="Pan C."/>
            <person name="Northen T.R."/>
            <person name="Banfield J.F."/>
        </authorList>
    </citation>
    <scope>NUCLEOTIDE SEQUENCE [LARGE SCALE GENOMIC DNA]</scope>
    <source>
        <strain evidence="12">WS_1</strain>
        <strain evidence="13">WS_5</strain>
    </source>
</reference>
<dbReference type="EMBL" id="VBOR01000030">
    <property type="protein sequence ID" value="TMQ50674.1"/>
    <property type="molecule type" value="Genomic_DNA"/>
</dbReference>
<keyword evidence="7 9" id="KW-0233">DNA recombination</keyword>
<dbReference type="InterPro" id="IPR023009">
    <property type="entry name" value="Tyrosine_recombinase_XerC/XerD"/>
</dbReference>
<accession>A0A538T5J9</accession>
<dbReference type="PROSITE" id="PS51900">
    <property type="entry name" value="CB"/>
    <property type="match status" value="1"/>
</dbReference>
<evidence type="ECO:0000256" key="8">
    <source>
        <dbReference type="ARBA" id="ARBA00023306"/>
    </source>
</evidence>
<dbReference type="InterPro" id="IPR002104">
    <property type="entry name" value="Integrase_catalytic"/>
</dbReference>
<dbReference type="GO" id="GO:0003677">
    <property type="term" value="F:DNA binding"/>
    <property type="evidence" value="ECO:0007669"/>
    <property type="project" value="UniProtKB-UniRule"/>
</dbReference>
<comment type="subunit">
    <text evidence="9">Forms a cyclic heterotetrameric complex composed of two molecules of XerC and two molecules of XerD.</text>
</comment>
<keyword evidence="6 9" id="KW-0238">DNA-binding</keyword>
<proteinExistence type="inferred from homology"/>
<dbReference type="Gene3D" id="1.10.443.10">
    <property type="entry name" value="Intergrase catalytic core"/>
    <property type="match status" value="1"/>
</dbReference>
<dbReference type="InterPro" id="IPR011010">
    <property type="entry name" value="DNA_brk_join_enz"/>
</dbReference>
<comment type="similarity">
    <text evidence="9">Belongs to the 'phage' integrase family. XerC subfamily.</text>
</comment>
<feature type="active site" evidence="9">
    <location>
        <position position="161"/>
    </location>
</feature>
<evidence type="ECO:0000256" key="7">
    <source>
        <dbReference type="ARBA" id="ARBA00023172"/>
    </source>
</evidence>
<evidence type="ECO:0000259" key="10">
    <source>
        <dbReference type="PROSITE" id="PS51898"/>
    </source>
</evidence>
<evidence type="ECO:0000313" key="12">
    <source>
        <dbReference type="EMBL" id="TMQ50674.1"/>
    </source>
</evidence>
<keyword evidence="5 9" id="KW-0229">DNA integration</keyword>
<dbReference type="Proteomes" id="UP000320913">
    <property type="component" value="Unassembled WGS sequence"/>
</dbReference>
<evidence type="ECO:0000256" key="6">
    <source>
        <dbReference type="ARBA" id="ARBA00023125"/>
    </source>
</evidence>
<dbReference type="InterPro" id="IPR044068">
    <property type="entry name" value="CB"/>
</dbReference>
<comment type="function">
    <text evidence="9">Site-specific tyrosine recombinase, which acts by catalyzing the cutting and rejoining of the recombining DNA molecules. The XerC-XerD complex is essential to convert dimers of the bacterial chromosome into monomers to permit their segregation at cell division. It also contributes to the segregational stability of plasmids.</text>
</comment>
<evidence type="ECO:0000313" key="15">
    <source>
        <dbReference type="Proteomes" id="UP000320913"/>
    </source>
</evidence>
<dbReference type="CDD" id="cd00798">
    <property type="entry name" value="INT_XerDC_C"/>
    <property type="match status" value="1"/>
</dbReference>
<protein>
    <recommendedName>
        <fullName evidence="9">Tyrosine recombinase XerC</fullName>
    </recommendedName>
</protein>
<keyword evidence="8 9" id="KW-0131">Cell cycle</keyword>
<feature type="domain" description="Core-binding (CB)" evidence="11">
    <location>
        <begin position="17"/>
        <end position="100"/>
    </location>
</feature>
<dbReference type="InterPro" id="IPR050090">
    <property type="entry name" value="Tyrosine_recombinase_XerCD"/>
</dbReference>
<dbReference type="GO" id="GO:0009037">
    <property type="term" value="F:tyrosine-based site-specific recombinase activity"/>
    <property type="evidence" value="ECO:0007669"/>
    <property type="project" value="UniProtKB-UniRule"/>
</dbReference>
<dbReference type="Gene3D" id="1.10.150.130">
    <property type="match status" value="1"/>
</dbReference>
<feature type="active site" evidence="9">
    <location>
        <position position="256"/>
    </location>
</feature>
<keyword evidence="3 9" id="KW-0132">Cell division</keyword>
<dbReference type="HAMAP" id="MF_01808">
    <property type="entry name" value="Recomb_XerC_XerD"/>
    <property type="match status" value="1"/>
</dbReference>
<feature type="domain" description="Tyr recombinase" evidence="10">
    <location>
        <begin position="121"/>
        <end position="304"/>
    </location>
</feature>
<evidence type="ECO:0000313" key="13">
    <source>
        <dbReference type="EMBL" id="TMQ58916.1"/>
    </source>
</evidence>
<evidence type="ECO:0000256" key="9">
    <source>
        <dbReference type="HAMAP-Rule" id="MF_01808"/>
    </source>
</evidence>
<gene>
    <name evidence="9" type="primary">xerC</name>
    <name evidence="12" type="ORF">E6K71_02140</name>
    <name evidence="13" type="ORF">E6K75_04745</name>
</gene>